<proteinExistence type="predicted"/>
<dbReference type="RefSeq" id="WP_354280379.1">
    <property type="nucleotide sequence ID" value="NZ_JBEPMK010000002.1"/>
</dbReference>
<accession>A0ABV2JMR1</accession>
<protein>
    <recommendedName>
        <fullName evidence="3">DUF58 domain-containing protein</fullName>
    </recommendedName>
</protein>
<sequence>MLALILSIISISLSVILFIINHYRQLYRLGIATGKVYFSEKTHSNGQNRQVMFVEIIIINDSQTPSIITGLTITEKESQEYSSDQGELLDDVIQIEMKVGGKYTKFDRYTSTLPIIVPSYSVFKGTFAFYKPYTYMQDRFLELETPKRFLTIPFNPTPDSYGIVEMRHNRHRDLKYYWRQNVIRTFQNRILALFYRRTWQIIFFKVKSKISKIFSHFK</sequence>
<gene>
    <name evidence="1" type="ORF">ABID27_000770</name>
</gene>
<evidence type="ECO:0000313" key="2">
    <source>
        <dbReference type="Proteomes" id="UP001549055"/>
    </source>
</evidence>
<evidence type="ECO:0000313" key="1">
    <source>
        <dbReference type="EMBL" id="MET3644148.1"/>
    </source>
</evidence>
<evidence type="ECO:0008006" key="3">
    <source>
        <dbReference type="Google" id="ProtNLM"/>
    </source>
</evidence>
<reference evidence="1 2" key="1">
    <citation type="submission" date="2024-06" db="EMBL/GenBank/DDBJ databases">
        <title>Genomic Encyclopedia of Type Strains, Phase IV (KMG-IV): sequencing the most valuable type-strain genomes for metagenomic binning, comparative biology and taxonomic classification.</title>
        <authorList>
            <person name="Goeker M."/>
        </authorList>
    </citation>
    <scope>NUCLEOTIDE SEQUENCE [LARGE SCALE GENOMIC DNA]</scope>
    <source>
        <strain evidence="1 2">DSM 15349</strain>
    </source>
</reference>
<keyword evidence="2" id="KW-1185">Reference proteome</keyword>
<comment type="caution">
    <text evidence="1">The sequence shown here is derived from an EMBL/GenBank/DDBJ whole genome shotgun (WGS) entry which is preliminary data.</text>
</comment>
<organism evidence="1 2">
    <name type="scientific">Streptococcus gallinaceus</name>
    <dbReference type="NCBI Taxonomy" id="165758"/>
    <lineage>
        <taxon>Bacteria</taxon>
        <taxon>Bacillati</taxon>
        <taxon>Bacillota</taxon>
        <taxon>Bacilli</taxon>
        <taxon>Lactobacillales</taxon>
        <taxon>Streptococcaceae</taxon>
        <taxon>Streptococcus</taxon>
    </lineage>
</organism>
<name>A0ABV2JMR1_9STRE</name>
<dbReference type="Proteomes" id="UP001549055">
    <property type="component" value="Unassembled WGS sequence"/>
</dbReference>
<dbReference type="EMBL" id="JBEPMK010000002">
    <property type="protein sequence ID" value="MET3644148.1"/>
    <property type="molecule type" value="Genomic_DNA"/>
</dbReference>